<dbReference type="PROSITE" id="PS50893">
    <property type="entry name" value="ABC_TRANSPORTER_2"/>
    <property type="match status" value="1"/>
</dbReference>
<dbReference type="Pfam" id="PF00005">
    <property type="entry name" value="ABC_tran"/>
    <property type="match status" value="1"/>
</dbReference>
<evidence type="ECO:0000256" key="2">
    <source>
        <dbReference type="ARBA" id="ARBA00022448"/>
    </source>
</evidence>
<evidence type="ECO:0000256" key="3">
    <source>
        <dbReference type="ARBA" id="ARBA00022475"/>
    </source>
</evidence>
<evidence type="ECO:0000256" key="6">
    <source>
        <dbReference type="ARBA" id="ARBA00022885"/>
    </source>
</evidence>
<proteinExistence type="inferred from homology"/>
<evidence type="ECO:0000313" key="10">
    <source>
        <dbReference type="EMBL" id="KXB58674.1"/>
    </source>
</evidence>
<name>A0ABR5TMW4_9BACL</name>
<keyword evidence="3" id="KW-1003">Cell membrane</keyword>
<dbReference type="PANTHER" id="PTHR43166:SF4">
    <property type="entry name" value="PHOSPHONATES IMPORT ATP-BINDING PROTEIN PHNC"/>
    <property type="match status" value="1"/>
</dbReference>
<keyword evidence="4" id="KW-0547">Nucleotide-binding</keyword>
<accession>A0ABR5TMW4</accession>
<keyword evidence="7" id="KW-1278">Translocase</keyword>
<dbReference type="InterPro" id="IPR003593">
    <property type="entry name" value="AAA+_ATPase"/>
</dbReference>
<evidence type="ECO:0000256" key="7">
    <source>
        <dbReference type="ARBA" id="ARBA00022967"/>
    </source>
</evidence>
<gene>
    <name evidence="10" type="ORF">HMPREF1871_00440</name>
</gene>
<dbReference type="SMART" id="SM00382">
    <property type="entry name" value="AAA"/>
    <property type="match status" value="1"/>
</dbReference>
<evidence type="ECO:0000313" key="11">
    <source>
        <dbReference type="Proteomes" id="UP000070467"/>
    </source>
</evidence>
<dbReference type="GO" id="GO:0005524">
    <property type="term" value="F:ATP binding"/>
    <property type="evidence" value="ECO:0007669"/>
    <property type="project" value="UniProtKB-KW"/>
</dbReference>
<dbReference type="InterPro" id="IPR003439">
    <property type="entry name" value="ABC_transporter-like_ATP-bd"/>
</dbReference>
<dbReference type="PROSITE" id="PS00211">
    <property type="entry name" value="ABC_TRANSPORTER_1"/>
    <property type="match status" value="1"/>
</dbReference>
<keyword evidence="5 10" id="KW-0067">ATP-binding</keyword>
<dbReference type="NCBIfam" id="TIGR02315">
    <property type="entry name" value="ABC_phnC"/>
    <property type="match status" value="1"/>
</dbReference>
<evidence type="ECO:0000256" key="5">
    <source>
        <dbReference type="ARBA" id="ARBA00022840"/>
    </source>
</evidence>
<keyword evidence="2" id="KW-0813">Transport</keyword>
<protein>
    <submittedName>
        <fullName evidence="10">Phosphonate ABC transporter, ATP-binding protein</fullName>
    </submittedName>
</protein>
<comment type="similarity">
    <text evidence="1">Belongs to the ABC transporter superfamily.</text>
</comment>
<evidence type="ECO:0000256" key="8">
    <source>
        <dbReference type="ARBA" id="ARBA00023136"/>
    </source>
</evidence>
<organism evidence="10 11">
    <name type="scientific">Gemelliphila asaccharolytica</name>
    <dbReference type="NCBI Taxonomy" id="502393"/>
    <lineage>
        <taxon>Bacteria</taxon>
        <taxon>Bacillati</taxon>
        <taxon>Bacillota</taxon>
        <taxon>Bacilli</taxon>
        <taxon>Bacillales</taxon>
        <taxon>Gemellaceae</taxon>
        <taxon>Gemelliphila</taxon>
    </lineage>
</organism>
<feature type="domain" description="ABC transporter" evidence="9">
    <location>
        <begin position="7"/>
        <end position="247"/>
    </location>
</feature>
<sequence>MIFLQKILIRNLTVKYGNKIILDNLNFFVNNGDFIVILGKSGAGKSTLLNSINKFIKFTGKVIIDNKDIGKLSTKNMKKIRRKTGIIFQDYNVFNNLNVLENTMLPFLSRKNIFQTLLNVYTKNEYKKAIMSLHKVGLSDKDIYRKTKYLSGGQKQRLAIARMLCQEPDLILADEPISSLDIKNSEEIMTLFSDLNKNRKITIIMSLHDVKIAKKYSDKIIGIKEGKVIFYKNTEEVTNDEIEDLYV</sequence>
<dbReference type="InterPro" id="IPR050086">
    <property type="entry name" value="MetN_ABC_transporter-like"/>
</dbReference>
<dbReference type="CDD" id="cd03256">
    <property type="entry name" value="ABC_PhnC_transporter"/>
    <property type="match status" value="1"/>
</dbReference>
<dbReference type="EMBL" id="LSDB01000008">
    <property type="protein sequence ID" value="KXB58674.1"/>
    <property type="molecule type" value="Genomic_DNA"/>
</dbReference>
<evidence type="ECO:0000256" key="1">
    <source>
        <dbReference type="ARBA" id="ARBA00005417"/>
    </source>
</evidence>
<keyword evidence="6" id="KW-0918">Phosphonate transport</keyword>
<reference evidence="10 11" key="1">
    <citation type="submission" date="2016-01" db="EMBL/GenBank/DDBJ databases">
        <authorList>
            <person name="Mitreva M."/>
            <person name="Pepin K.H."/>
            <person name="Mihindukulasuriya K.A."/>
            <person name="Fulton R."/>
            <person name="Fronick C."/>
            <person name="O'Laughlin M."/>
            <person name="Miner T."/>
            <person name="Herter B."/>
            <person name="Rosa B.A."/>
            <person name="Cordes M."/>
            <person name="Tomlinson C."/>
            <person name="Wollam A."/>
            <person name="Palsikar V.B."/>
            <person name="Mardis E.R."/>
            <person name="Wilson R.K."/>
        </authorList>
    </citation>
    <scope>NUCLEOTIDE SEQUENCE [LARGE SCALE GENOMIC DNA]</scope>
    <source>
        <strain evidence="10 11">KA00071</strain>
    </source>
</reference>
<keyword evidence="11" id="KW-1185">Reference proteome</keyword>
<comment type="caution">
    <text evidence="10">The sequence shown here is derived from an EMBL/GenBank/DDBJ whole genome shotgun (WGS) entry which is preliminary data.</text>
</comment>
<dbReference type="Proteomes" id="UP000070467">
    <property type="component" value="Unassembled WGS sequence"/>
</dbReference>
<dbReference type="InterPro" id="IPR017871">
    <property type="entry name" value="ABC_transporter-like_CS"/>
</dbReference>
<dbReference type="Gene3D" id="3.40.50.300">
    <property type="entry name" value="P-loop containing nucleotide triphosphate hydrolases"/>
    <property type="match status" value="1"/>
</dbReference>
<dbReference type="PANTHER" id="PTHR43166">
    <property type="entry name" value="AMINO ACID IMPORT ATP-BINDING PROTEIN"/>
    <property type="match status" value="1"/>
</dbReference>
<dbReference type="SUPFAM" id="SSF52540">
    <property type="entry name" value="P-loop containing nucleoside triphosphate hydrolases"/>
    <property type="match status" value="1"/>
</dbReference>
<dbReference type="InterPro" id="IPR012693">
    <property type="entry name" value="ABC_transpr_PhnC"/>
</dbReference>
<evidence type="ECO:0000256" key="4">
    <source>
        <dbReference type="ARBA" id="ARBA00022741"/>
    </source>
</evidence>
<evidence type="ECO:0000259" key="9">
    <source>
        <dbReference type="PROSITE" id="PS50893"/>
    </source>
</evidence>
<dbReference type="InterPro" id="IPR027417">
    <property type="entry name" value="P-loop_NTPase"/>
</dbReference>
<keyword evidence="8" id="KW-0472">Membrane</keyword>